<keyword evidence="1" id="KW-0812">Transmembrane</keyword>
<proteinExistence type="predicted"/>
<protein>
    <submittedName>
        <fullName evidence="2">6-phosphogluconate dehydrogenase</fullName>
    </submittedName>
</protein>
<reference evidence="2" key="1">
    <citation type="submission" date="2022-10" db="EMBL/GenBank/DDBJ databases">
        <title>Flavobacterium sp. nov., a bacterium isolated from lake sediment.</title>
        <authorList>
            <person name="Qu J.-H."/>
        </authorList>
    </citation>
    <scope>NUCLEOTIDE SEQUENCE</scope>
    <source>
        <strain evidence="2">TH16-21</strain>
    </source>
</reference>
<feature type="transmembrane region" description="Helical" evidence="1">
    <location>
        <begin position="6"/>
        <end position="27"/>
    </location>
</feature>
<keyword evidence="3" id="KW-1185">Reference proteome</keyword>
<accession>A0ABT3EG41</accession>
<dbReference type="Proteomes" id="UP001165677">
    <property type="component" value="Unassembled WGS sequence"/>
</dbReference>
<dbReference type="RefSeq" id="WP_264368370.1">
    <property type="nucleotide sequence ID" value="NZ_JAPCIO010000002.1"/>
</dbReference>
<sequence>MLRKIILYIVLSLSLITAGYFSFIYYVPYSEGVRSGELIKISHKGFLVKTWEGELSQGISGAQIFAFSIMDNETTVIEELKQNQGKKVTLEYEERYKTFFWWGDTRYFITKVTIEK</sequence>
<keyword evidence="1" id="KW-1133">Transmembrane helix</keyword>
<gene>
    <name evidence="2" type="ORF">OJ995_04760</name>
</gene>
<keyword evidence="1" id="KW-0472">Membrane</keyword>
<comment type="caution">
    <text evidence="2">The sequence shown here is derived from an EMBL/GenBank/DDBJ whole genome shotgun (WGS) entry which is preliminary data.</text>
</comment>
<organism evidence="2 3">
    <name type="scientific">Flavobacterium lacisediminis</name>
    <dbReference type="NCBI Taxonomy" id="2989705"/>
    <lineage>
        <taxon>Bacteria</taxon>
        <taxon>Pseudomonadati</taxon>
        <taxon>Bacteroidota</taxon>
        <taxon>Flavobacteriia</taxon>
        <taxon>Flavobacteriales</taxon>
        <taxon>Flavobacteriaceae</taxon>
        <taxon>Flavobacterium</taxon>
    </lineage>
</organism>
<evidence type="ECO:0000313" key="3">
    <source>
        <dbReference type="Proteomes" id="UP001165677"/>
    </source>
</evidence>
<dbReference type="EMBL" id="JAPCIO010000002">
    <property type="protein sequence ID" value="MCW1147527.1"/>
    <property type="molecule type" value="Genomic_DNA"/>
</dbReference>
<evidence type="ECO:0000313" key="2">
    <source>
        <dbReference type="EMBL" id="MCW1147527.1"/>
    </source>
</evidence>
<name>A0ABT3EG41_9FLAO</name>
<evidence type="ECO:0000256" key="1">
    <source>
        <dbReference type="SAM" id="Phobius"/>
    </source>
</evidence>